<gene>
    <name evidence="2" type="ORF">SAMN02745729_12641</name>
</gene>
<feature type="domain" description="Anti-bacteriophage protein A/HamA C-terminal" evidence="1">
    <location>
        <begin position="1"/>
        <end position="163"/>
    </location>
</feature>
<protein>
    <recommendedName>
        <fullName evidence="1">Anti-bacteriophage protein A/HamA C-terminal domain-containing protein</fullName>
    </recommendedName>
</protein>
<accession>A0A1H4H4J5</accession>
<dbReference type="AlphaFoldDB" id="A0A1H4H4J5"/>
<keyword evidence="3" id="KW-1185">Reference proteome</keyword>
<reference evidence="3" key="1">
    <citation type="submission" date="2016-10" db="EMBL/GenBank/DDBJ databases">
        <authorList>
            <person name="Varghese N."/>
            <person name="Submissions S."/>
        </authorList>
    </citation>
    <scope>NUCLEOTIDE SEQUENCE [LARGE SCALE GENOMIC DNA]</scope>
    <source>
        <strain evidence="3">DSM 11526</strain>
    </source>
</reference>
<dbReference type="Pfam" id="PF08878">
    <property type="entry name" value="HamA"/>
    <property type="match status" value="1"/>
</dbReference>
<dbReference type="Proteomes" id="UP000242469">
    <property type="component" value="Unassembled WGS sequence"/>
</dbReference>
<evidence type="ECO:0000259" key="1">
    <source>
        <dbReference type="Pfam" id="PF08878"/>
    </source>
</evidence>
<dbReference type="STRING" id="1122198.SAMN02745729_12641"/>
<proteinExistence type="predicted"/>
<dbReference type="InterPro" id="IPR014976">
    <property type="entry name" value="AbpA_HamA_C"/>
</dbReference>
<organism evidence="2 3">
    <name type="scientific">Marinobacterium iners DSM 11526</name>
    <dbReference type="NCBI Taxonomy" id="1122198"/>
    <lineage>
        <taxon>Bacteria</taxon>
        <taxon>Pseudomonadati</taxon>
        <taxon>Pseudomonadota</taxon>
        <taxon>Gammaproteobacteria</taxon>
        <taxon>Oceanospirillales</taxon>
        <taxon>Oceanospirillaceae</taxon>
        <taxon>Marinobacterium</taxon>
    </lineage>
</organism>
<sequence length="166" mass="19327">MPLTTSRGHERFGADAIHYKKSGRENVVFIGESKAYKSNYKFRQAFSESLSSIIDTYKSLQEELLLYTYDDFIDPQLQDIAEKLKDGELENVRYELVCLISYNELKSPLGECEKEIKQKIENIILERFSSLDSDVTKDISKPLVQRVHYIVFPFWDFDGMLEGFDS</sequence>
<evidence type="ECO:0000313" key="3">
    <source>
        <dbReference type="Proteomes" id="UP000242469"/>
    </source>
</evidence>
<dbReference type="EMBL" id="FNRJ01000026">
    <property type="protein sequence ID" value="SEB16270.1"/>
    <property type="molecule type" value="Genomic_DNA"/>
</dbReference>
<name>A0A1H4H4J5_9GAMM</name>
<evidence type="ECO:0000313" key="2">
    <source>
        <dbReference type="EMBL" id="SEB16270.1"/>
    </source>
</evidence>